<gene>
    <name evidence="4" type="ORF">CALVIDRAFT_542407</name>
</gene>
<evidence type="ECO:0000313" key="5">
    <source>
        <dbReference type="Proteomes" id="UP000076738"/>
    </source>
</evidence>
<dbReference type="HAMAP" id="MF_00385">
    <property type="entry name" value="Ribosomal_bS16"/>
    <property type="match status" value="1"/>
</dbReference>
<dbReference type="SUPFAM" id="SSF54565">
    <property type="entry name" value="Ribosomal protein S16"/>
    <property type="match status" value="1"/>
</dbReference>
<accession>A0A167GP12</accession>
<dbReference type="Proteomes" id="UP000076738">
    <property type="component" value="Unassembled WGS sequence"/>
</dbReference>
<dbReference type="PANTHER" id="PTHR12919">
    <property type="entry name" value="30S RIBOSOMAL PROTEIN S16"/>
    <property type="match status" value="1"/>
</dbReference>
<sequence length="91" mass="10632">MPVRLRLSIHGKRNTRIFHIVAIHAGKSRDSKPLETLGIFSPRIDPDTREKRVEWSVERLRYWLGVGAQPSETVLSLMERVRAPLYLQRRS</sequence>
<dbReference type="InterPro" id="IPR023803">
    <property type="entry name" value="Ribosomal_bS16_dom_sf"/>
</dbReference>
<name>A0A167GP12_CALVF</name>
<dbReference type="AlphaFoldDB" id="A0A167GP12"/>
<dbReference type="GO" id="GO:0005763">
    <property type="term" value="C:mitochondrial small ribosomal subunit"/>
    <property type="evidence" value="ECO:0007669"/>
    <property type="project" value="TreeGrafter"/>
</dbReference>
<reference evidence="4 5" key="1">
    <citation type="journal article" date="2016" name="Mol. Biol. Evol.">
        <title>Comparative Genomics of Early-Diverging Mushroom-Forming Fungi Provides Insights into the Origins of Lignocellulose Decay Capabilities.</title>
        <authorList>
            <person name="Nagy L.G."/>
            <person name="Riley R."/>
            <person name="Tritt A."/>
            <person name="Adam C."/>
            <person name="Daum C."/>
            <person name="Floudas D."/>
            <person name="Sun H."/>
            <person name="Yadav J.S."/>
            <person name="Pangilinan J."/>
            <person name="Larsson K.H."/>
            <person name="Matsuura K."/>
            <person name="Barry K."/>
            <person name="Labutti K."/>
            <person name="Kuo R."/>
            <person name="Ohm R.A."/>
            <person name="Bhattacharya S.S."/>
            <person name="Shirouzu T."/>
            <person name="Yoshinaga Y."/>
            <person name="Martin F.M."/>
            <person name="Grigoriev I.V."/>
            <person name="Hibbett D.S."/>
        </authorList>
    </citation>
    <scope>NUCLEOTIDE SEQUENCE [LARGE SCALE GENOMIC DNA]</scope>
    <source>
        <strain evidence="4 5">TUFC12733</strain>
    </source>
</reference>
<dbReference type="Gene3D" id="3.30.1320.10">
    <property type="match status" value="1"/>
</dbReference>
<dbReference type="Pfam" id="PF00886">
    <property type="entry name" value="Ribosomal_S16"/>
    <property type="match status" value="1"/>
</dbReference>
<dbReference type="GO" id="GO:0003735">
    <property type="term" value="F:structural constituent of ribosome"/>
    <property type="evidence" value="ECO:0007669"/>
    <property type="project" value="InterPro"/>
</dbReference>
<dbReference type="InterPro" id="IPR000307">
    <property type="entry name" value="Ribosomal_bS16"/>
</dbReference>
<dbReference type="GO" id="GO:0032543">
    <property type="term" value="P:mitochondrial translation"/>
    <property type="evidence" value="ECO:0007669"/>
    <property type="project" value="TreeGrafter"/>
</dbReference>
<dbReference type="PANTHER" id="PTHR12919:SF20">
    <property type="entry name" value="SMALL RIBOSOMAL SUBUNIT PROTEIN BS16M"/>
    <property type="match status" value="1"/>
</dbReference>
<evidence type="ECO:0000256" key="2">
    <source>
        <dbReference type="ARBA" id="ARBA00022980"/>
    </source>
</evidence>
<dbReference type="NCBIfam" id="TIGR00002">
    <property type="entry name" value="S16"/>
    <property type="match status" value="1"/>
</dbReference>
<evidence type="ECO:0000256" key="3">
    <source>
        <dbReference type="ARBA" id="ARBA00023274"/>
    </source>
</evidence>
<keyword evidence="5" id="KW-1185">Reference proteome</keyword>
<organism evidence="4 5">
    <name type="scientific">Calocera viscosa (strain TUFC12733)</name>
    <dbReference type="NCBI Taxonomy" id="1330018"/>
    <lineage>
        <taxon>Eukaryota</taxon>
        <taxon>Fungi</taxon>
        <taxon>Dikarya</taxon>
        <taxon>Basidiomycota</taxon>
        <taxon>Agaricomycotina</taxon>
        <taxon>Dacrymycetes</taxon>
        <taxon>Dacrymycetales</taxon>
        <taxon>Dacrymycetaceae</taxon>
        <taxon>Calocera</taxon>
    </lineage>
</organism>
<dbReference type="EMBL" id="KV417335">
    <property type="protein sequence ID" value="KZO90758.1"/>
    <property type="molecule type" value="Genomic_DNA"/>
</dbReference>
<protein>
    <submittedName>
        <fullName evidence="4">Ribosomal protein S16</fullName>
    </submittedName>
</protein>
<proteinExistence type="inferred from homology"/>
<dbReference type="STRING" id="1330018.A0A167GP12"/>
<comment type="similarity">
    <text evidence="1">Belongs to the bacterial ribosomal protein bS16 family.</text>
</comment>
<dbReference type="OrthoDB" id="407221at2759"/>
<evidence type="ECO:0000256" key="1">
    <source>
        <dbReference type="ARBA" id="ARBA00006668"/>
    </source>
</evidence>
<evidence type="ECO:0000313" key="4">
    <source>
        <dbReference type="EMBL" id="KZO90758.1"/>
    </source>
</evidence>
<keyword evidence="3" id="KW-0687">Ribonucleoprotein</keyword>
<keyword evidence="2 4" id="KW-0689">Ribosomal protein</keyword>